<organism evidence="2 3">
    <name type="scientific">Viridothelium virens</name>
    <name type="common">Speckled blister lichen</name>
    <name type="synonym">Trypethelium virens</name>
    <dbReference type="NCBI Taxonomy" id="1048519"/>
    <lineage>
        <taxon>Eukaryota</taxon>
        <taxon>Fungi</taxon>
        <taxon>Dikarya</taxon>
        <taxon>Ascomycota</taxon>
        <taxon>Pezizomycotina</taxon>
        <taxon>Dothideomycetes</taxon>
        <taxon>Dothideomycetes incertae sedis</taxon>
        <taxon>Trypetheliales</taxon>
        <taxon>Trypetheliaceae</taxon>
        <taxon>Viridothelium</taxon>
    </lineage>
</organism>
<accession>A0A6A6HD68</accession>
<dbReference type="EMBL" id="ML991789">
    <property type="protein sequence ID" value="KAF2235769.1"/>
    <property type="molecule type" value="Genomic_DNA"/>
</dbReference>
<reference evidence="2" key="1">
    <citation type="journal article" date="2020" name="Stud. Mycol.">
        <title>101 Dothideomycetes genomes: a test case for predicting lifestyles and emergence of pathogens.</title>
        <authorList>
            <person name="Haridas S."/>
            <person name="Albert R."/>
            <person name="Binder M."/>
            <person name="Bloem J."/>
            <person name="Labutti K."/>
            <person name="Salamov A."/>
            <person name="Andreopoulos B."/>
            <person name="Baker S."/>
            <person name="Barry K."/>
            <person name="Bills G."/>
            <person name="Bluhm B."/>
            <person name="Cannon C."/>
            <person name="Castanera R."/>
            <person name="Culley D."/>
            <person name="Daum C."/>
            <person name="Ezra D."/>
            <person name="Gonzalez J."/>
            <person name="Henrissat B."/>
            <person name="Kuo A."/>
            <person name="Liang C."/>
            <person name="Lipzen A."/>
            <person name="Lutzoni F."/>
            <person name="Magnuson J."/>
            <person name="Mondo S."/>
            <person name="Nolan M."/>
            <person name="Ohm R."/>
            <person name="Pangilinan J."/>
            <person name="Park H.-J."/>
            <person name="Ramirez L."/>
            <person name="Alfaro M."/>
            <person name="Sun H."/>
            <person name="Tritt A."/>
            <person name="Yoshinaga Y."/>
            <person name="Zwiers L.-H."/>
            <person name="Turgeon B."/>
            <person name="Goodwin S."/>
            <person name="Spatafora J."/>
            <person name="Crous P."/>
            <person name="Grigoriev I."/>
        </authorList>
    </citation>
    <scope>NUCLEOTIDE SEQUENCE</scope>
    <source>
        <strain evidence="2">Tuck. ex Michener</strain>
    </source>
</reference>
<keyword evidence="3" id="KW-1185">Reference proteome</keyword>
<dbReference type="Proteomes" id="UP000800092">
    <property type="component" value="Unassembled WGS sequence"/>
</dbReference>
<evidence type="ECO:0008006" key="4">
    <source>
        <dbReference type="Google" id="ProtNLM"/>
    </source>
</evidence>
<name>A0A6A6HD68_VIRVR</name>
<evidence type="ECO:0000313" key="2">
    <source>
        <dbReference type="EMBL" id="KAF2235769.1"/>
    </source>
</evidence>
<protein>
    <recommendedName>
        <fullName evidence="4">Casein kinase substrate phosphoprotein PP28 domain-containing protein</fullName>
    </recommendedName>
</protein>
<dbReference type="OrthoDB" id="446635at2759"/>
<dbReference type="PANTHER" id="PTHR47845:SF1">
    <property type="entry name" value="NUCLEAR SPECKLE SPLICING REGULATORY PROTEIN 1 HOMOLOG"/>
    <property type="match status" value="1"/>
</dbReference>
<feature type="compositionally biased region" description="Basic and acidic residues" evidence="1">
    <location>
        <begin position="73"/>
        <end position="127"/>
    </location>
</feature>
<feature type="region of interest" description="Disordered" evidence="1">
    <location>
        <begin position="1"/>
        <end position="127"/>
    </location>
</feature>
<dbReference type="PANTHER" id="PTHR47845">
    <property type="entry name" value="NUCLEAR SPECKLE SPLICING REGULATORY PROTEIN 1 HOMOLOG"/>
    <property type="match status" value="1"/>
</dbReference>
<evidence type="ECO:0000313" key="3">
    <source>
        <dbReference type="Proteomes" id="UP000800092"/>
    </source>
</evidence>
<dbReference type="AlphaFoldDB" id="A0A6A6HD68"/>
<gene>
    <name evidence="2" type="ORF">EV356DRAFT_499408</name>
</gene>
<evidence type="ECO:0000256" key="1">
    <source>
        <dbReference type="SAM" id="MobiDB-lite"/>
    </source>
</evidence>
<dbReference type="InterPro" id="IPR053246">
    <property type="entry name" value="NS_splicing_regulatory_protein"/>
</dbReference>
<feature type="compositionally biased region" description="Basic and acidic residues" evidence="1">
    <location>
        <begin position="48"/>
        <end position="64"/>
    </location>
</feature>
<sequence>MLDEEGQVADKRQLLSAGLNVAPSKKSKLPKPGEMEKKTMAGSQAPMVRDRQDAKRAMKERQSRMVEAQLEQAAKRAADEEDEERKKMERAAKSRKTEGEISDAKARYVQRKKEREMEAAVAAEGKK</sequence>
<proteinExistence type="predicted"/>